<reference evidence="2" key="1">
    <citation type="journal article" date="2022" name="Mol. Ecol. Resour.">
        <title>The genomes of chicory, endive, great burdock and yacon provide insights into Asteraceae palaeo-polyploidization history and plant inulin production.</title>
        <authorList>
            <person name="Fan W."/>
            <person name="Wang S."/>
            <person name="Wang H."/>
            <person name="Wang A."/>
            <person name="Jiang F."/>
            <person name="Liu H."/>
            <person name="Zhao H."/>
            <person name="Xu D."/>
            <person name="Zhang Y."/>
        </authorList>
    </citation>
    <scope>NUCLEOTIDE SEQUENCE [LARGE SCALE GENOMIC DNA]</scope>
    <source>
        <strain evidence="2">cv. Yunnan</strain>
    </source>
</reference>
<proteinExistence type="predicted"/>
<evidence type="ECO:0000313" key="2">
    <source>
        <dbReference type="Proteomes" id="UP001056120"/>
    </source>
</evidence>
<comment type="caution">
    <text evidence="1">The sequence shown here is derived from an EMBL/GenBank/DDBJ whole genome shotgun (WGS) entry which is preliminary data.</text>
</comment>
<name>A0ACB9FT29_9ASTR</name>
<accession>A0ACB9FT29</accession>
<protein>
    <submittedName>
        <fullName evidence="1">Uncharacterized protein</fullName>
    </submittedName>
</protein>
<dbReference type="EMBL" id="CM042033">
    <property type="protein sequence ID" value="KAI3773971.1"/>
    <property type="molecule type" value="Genomic_DNA"/>
</dbReference>
<reference evidence="1 2" key="2">
    <citation type="journal article" date="2022" name="Mol. Ecol. Resour.">
        <title>The genomes of chicory, endive, great burdock and yacon provide insights into Asteraceae paleo-polyploidization history and plant inulin production.</title>
        <authorList>
            <person name="Fan W."/>
            <person name="Wang S."/>
            <person name="Wang H."/>
            <person name="Wang A."/>
            <person name="Jiang F."/>
            <person name="Liu H."/>
            <person name="Zhao H."/>
            <person name="Xu D."/>
            <person name="Zhang Y."/>
        </authorList>
    </citation>
    <scope>NUCLEOTIDE SEQUENCE [LARGE SCALE GENOMIC DNA]</scope>
    <source>
        <strain evidence="2">cv. Yunnan</strain>
        <tissue evidence="1">Leaves</tissue>
    </source>
</reference>
<keyword evidence="2" id="KW-1185">Reference proteome</keyword>
<organism evidence="1 2">
    <name type="scientific">Smallanthus sonchifolius</name>
    <dbReference type="NCBI Taxonomy" id="185202"/>
    <lineage>
        <taxon>Eukaryota</taxon>
        <taxon>Viridiplantae</taxon>
        <taxon>Streptophyta</taxon>
        <taxon>Embryophyta</taxon>
        <taxon>Tracheophyta</taxon>
        <taxon>Spermatophyta</taxon>
        <taxon>Magnoliopsida</taxon>
        <taxon>eudicotyledons</taxon>
        <taxon>Gunneridae</taxon>
        <taxon>Pentapetalae</taxon>
        <taxon>asterids</taxon>
        <taxon>campanulids</taxon>
        <taxon>Asterales</taxon>
        <taxon>Asteraceae</taxon>
        <taxon>Asteroideae</taxon>
        <taxon>Heliantheae alliance</taxon>
        <taxon>Millerieae</taxon>
        <taxon>Smallanthus</taxon>
    </lineage>
</organism>
<evidence type="ECO:0000313" key="1">
    <source>
        <dbReference type="EMBL" id="KAI3773971.1"/>
    </source>
</evidence>
<dbReference type="Proteomes" id="UP001056120">
    <property type="component" value="Linkage Group LG16"/>
</dbReference>
<gene>
    <name evidence="1" type="ORF">L1987_48511</name>
</gene>
<sequence>MAPARSALQDNTGEVKKYRHKPPGLAKILAMHGRALDCPGVQSSLFFHVRNLAVQESTGRSFGICTAVHGNARPSIALKLSLLTF</sequence>